<sequence length="257" mass="27725">MLPRLLVALANARIAGAANDTNAEDANESPHIVQSFETDAFAPLALGLEAEELMTQIECFLDRGVTAEAVFIELLAPAARKLGEYWEEDRCDFVDVTMGLWRLQEVMREVALRSPVLHSGHGPARSALFSPLPGEQHCFGTLMVEEVFARAGWDSEALIEPQRSEMLKIVSEREFELVGLTVSNDCSSGELASLVTAIRSVSRCRSVKIIMGGRAVNANPQLADLAGADGTAEDANSALILADGIVPVAKRLDCFEA</sequence>
<evidence type="ECO:0008006" key="3">
    <source>
        <dbReference type="Google" id="ProtNLM"/>
    </source>
</evidence>
<reference evidence="1 2" key="1">
    <citation type="submission" date="2015-04" db="EMBL/GenBank/DDBJ databases">
        <title>The draft genome sequence of Erythrobacter marinus HWDM-33.</title>
        <authorList>
            <person name="Zhuang L."/>
            <person name="Liu Y."/>
            <person name="Shao Z."/>
        </authorList>
    </citation>
    <scope>NUCLEOTIDE SEQUENCE [LARGE SCALE GENOMIC DNA]</scope>
    <source>
        <strain evidence="1 2">HWDM-33</strain>
    </source>
</reference>
<dbReference type="Gene3D" id="3.40.50.280">
    <property type="entry name" value="Cobalamin-binding domain"/>
    <property type="match status" value="1"/>
</dbReference>
<protein>
    <recommendedName>
        <fullName evidence="3">B12-binding domain-containing protein</fullName>
    </recommendedName>
</protein>
<evidence type="ECO:0000313" key="2">
    <source>
        <dbReference type="Proteomes" id="UP000053455"/>
    </source>
</evidence>
<proteinExistence type="predicted"/>
<dbReference type="GO" id="GO:0031419">
    <property type="term" value="F:cobalamin binding"/>
    <property type="evidence" value="ECO:0007669"/>
    <property type="project" value="InterPro"/>
</dbReference>
<evidence type="ECO:0000313" key="1">
    <source>
        <dbReference type="EMBL" id="KLI63014.1"/>
    </source>
</evidence>
<name>A0A0H0XL00_9SPHN</name>
<comment type="caution">
    <text evidence="1">The sequence shown here is derived from an EMBL/GenBank/DDBJ whole genome shotgun (WGS) entry which is preliminary data.</text>
</comment>
<dbReference type="InterPro" id="IPR036724">
    <property type="entry name" value="Cobalamin-bd_sf"/>
</dbReference>
<keyword evidence="2" id="KW-1185">Reference proteome</keyword>
<dbReference type="AlphaFoldDB" id="A0A0H0XL00"/>
<dbReference type="GO" id="GO:0046872">
    <property type="term" value="F:metal ion binding"/>
    <property type="evidence" value="ECO:0007669"/>
    <property type="project" value="InterPro"/>
</dbReference>
<dbReference type="EMBL" id="LBHU01000004">
    <property type="protein sequence ID" value="KLI63014.1"/>
    <property type="molecule type" value="Genomic_DNA"/>
</dbReference>
<gene>
    <name evidence="1" type="ORF">AAV99_12180</name>
</gene>
<dbReference type="SUPFAM" id="SSF52242">
    <property type="entry name" value="Cobalamin (vitamin B12)-binding domain"/>
    <property type="match status" value="1"/>
</dbReference>
<dbReference type="Proteomes" id="UP000053455">
    <property type="component" value="Unassembled WGS sequence"/>
</dbReference>
<accession>A0A0H0XL00</accession>
<dbReference type="STRING" id="874156.GCA_001021555_02519"/>
<organism evidence="1 2">
    <name type="scientific">Aurantiacibacter marinus</name>
    <dbReference type="NCBI Taxonomy" id="874156"/>
    <lineage>
        <taxon>Bacteria</taxon>
        <taxon>Pseudomonadati</taxon>
        <taxon>Pseudomonadota</taxon>
        <taxon>Alphaproteobacteria</taxon>
        <taxon>Sphingomonadales</taxon>
        <taxon>Erythrobacteraceae</taxon>
        <taxon>Aurantiacibacter</taxon>
    </lineage>
</organism>
<dbReference type="PATRIC" id="fig|874156.12.peg.2506"/>